<protein>
    <submittedName>
        <fullName evidence="1">Uncharacterized protein</fullName>
    </submittedName>
</protein>
<evidence type="ECO:0000313" key="2">
    <source>
        <dbReference type="Proteomes" id="UP000245626"/>
    </source>
</evidence>
<accession>A0ACD0NMU6</accession>
<evidence type="ECO:0000313" key="1">
    <source>
        <dbReference type="EMBL" id="PWN47163.1"/>
    </source>
</evidence>
<dbReference type="Proteomes" id="UP000245626">
    <property type="component" value="Unassembled WGS sequence"/>
</dbReference>
<organism evidence="1 2">
    <name type="scientific">Violaceomyces palustris</name>
    <dbReference type="NCBI Taxonomy" id="1673888"/>
    <lineage>
        <taxon>Eukaryota</taxon>
        <taxon>Fungi</taxon>
        <taxon>Dikarya</taxon>
        <taxon>Basidiomycota</taxon>
        <taxon>Ustilaginomycotina</taxon>
        <taxon>Ustilaginomycetes</taxon>
        <taxon>Violaceomycetales</taxon>
        <taxon>Violaceomycetaceae</taxon>
        <taxon>Violaceomyces</taxon>
    </lineage>
</organism>
<gene>
    <name evidence="1" type="ORF">IE53DRAFT_371684</name>
</gene>
<keyword evidence="2" id="KW-1185">Reference proteome</keyword>
<name>A0ACD0NMU6_9BASI</name>
<sequence length="1082" mass="116558">MASMQQVVSSPSANAHLPSWVTNSHLLHDSSPSSSSSHALGNSDANSMDFDLDSNHVTSSQQISSEPLSGEDPKDGDSPSKATTSSPATSATPASSRKLTLADIIIPPGFELAKNLGDKDVEMPSSEAVAKAAEVLNSLRGRMPEAGDGQVAACDYCRRRKIKCDRVKPSCGSCNQAGRKCTTEDMLRKRGPPSKKERAVLEAAGIIFRGTRPHRKRRPTAASASGHESAKPNGNKVSTTKANGGPKSTRHRSDSHLDSISVASGSQAGNDHSGVQSNEAAARARSTWMTMLSIATDSPKPFQNFPAPSAPGSPQADDDMALDAGACDYFPEDIGEDGATWDNVWSTFGNLGKPQKPSAAPDQIYHLQRSHQQNHPNHDGLALSPGRRNKALLEARVHLPSVDAAALDWLHGEPSSLDIQNANYANTGIQHTHHQQNLSVLDPPFGVGDAKAKHDQFPWSSSAPITSFDSNPKGAQESIFSGNEKFSSGDGQAGDMLANDFSVQPSLAHDSGGDQIAGSDSSTSLAIIDQEGVLLYRDSRSYYCSVADMFRRRSDRAIFAGGNVSVPINTRSAALHPSDADAFWPQTVQMESEYDFLRAKANRILAHEAVPLLLGQYFDWHHNVHPFFQQSKVRIHLACLRDEQQGHGWSPMQVRQRQALLLALCAMASCTSEGLPLHHLGGVNGHARLWEFGLGCFLLSRALIAPRAALPENDECTLEFVQTLAIMAIYLANEPSRDNSWKAIKAAWWAGCKLGGQHTKDAKSSSEETLSQDEVDSEMLKRAMWMVYQMEKMARLVRRNQIDWAFIDDSEVTMDFPNLLPGANSANDPPGMYTSEESLAAFISEIKINVIMSRILKSPLCSPLPEEPPPGNLTGRLPGPSGTAVAFEQKLRLLWAAELRGQLDTWAASAECYKQHAARPRLANGLLDTTWFFNTRKSRANHQICLTLIRAGLGKGAIKDYEELCENYGTPSTTAILSAVAAAGDGVSGASCQESATLGDGSPLSFDGSVNVNTGLNGTLLHNGQLNVFEANATHGSGPVRLGKDLTLPTMEDGGLTDKVSAWLKTTPPEPLRAVNLLSERL</sequence>
<reference evidence="1 2" key="1">
    <citation type="journal article" date="2018" name="Mol. Biol. Evol.">
        <title>Broad Genomic Sampling Reveals a Smut Pathogenic Ancestry of the Fungal Clade Ustilaginomycotina.</title>
        <authorList>
            <person name="Kijpornyongpan T."/>
            <person name="Mondo S.J."/>
            <person name="Barry K."/>
            <person name="Sandor L."/>
            <person name="Lee J."/>
            <person name="Lipzen A."/>
            <person name="Pangilinan J."/>
            <person name="LaButti K."/>
            <person name="Hainaut M."/>
            <person name="Henrissat B."/>
            <person name="Grigoriev I.V."/>
            <person name="Spatafora J.W."/>
            <person name="Aime M.C."/>
        </authorList>
    </citation>
    <scope>NUCLEOTIDE SEQUENCE [LARGE SCALE GENOMIC DNA]</scope>
    <source>
        <strain evidence="1 2">SA 807</strain>
    </source>
</reference>
<proteinExistence type="predicted"/>
<dbReference type="EMBL" id="KZ820520">
    <property type="protein sequence ID" value="PWN47163.1"/>
    <property type="molecule type" value="Genomic_DNA"/>
</dbReference>